<dbReference type="InterPro" id="IPR001254">
    <property type="entry name" value="Trypsin_dom"/>
</dbReference>
<feature type="chain" id="PRO_5044831090" description="Peptidase S1 domain-containing protein" evidence="4">
    <location>
        <begin position="21"/>
        <end position="656"/>
    </location>
</feature>
<keyword evidence="4" id="KW-0732">Signal</keyword>
<keyword evidence="2" id="KW-0645">Protease</keyword>
<dbReference type="CDD" id="cd00190">
    <property type="entry name" value="Tryp_SPc"/>
    <property type="match status" value="1"/>
</dbReference>
<dbReference type="PROSITE" id="PS00135">
    <property type="entry name" value="TRYPSIN_SER"/>
    <property type="match status" value="1"/>
</dbReference>
<evidence type="ECO:0000259" key="5">
    <source>
        <dbReference type="PROSITE" id="PS50240"/>
    </source>
</evidence>
<dbReference type="GO" id="GO:0008236">
    <property type="term" value="F:serine-type peptidase activity"/>
    <property type="evidence" value="ECO:0007669"/>
    <property type="project" value="UniProtKB-KW"/>
</dbReference>
<comment type="caution">
    <text evidence="6">The sequence shown here is derived from an EMBL/GenBank/DDBJ whole genome shotgun (WGS) entry which is preliminary data.</text>
</comment>
<dbReference type="PROSITE" id="PS00134">
    <property type="entry name" value="TRYPSIN_HIS"/>
    <property type="match status" value="1"/>
</dbReference>
<dbReference type="InterPro" id="IPR001314">
    <property type="entry name" value="Peptidase_S1A"/>
</dbReference>
<dbReference type="PANTHER" id="PTHR24252">
    <property type="entry name" value="ACROSIN-RELATED"/>
    <property type="match status" value="1"/>
</dbReference>
<dbReference type="InterPro" id="IPR018114">
    <property type="entry name" value="TRYPSIN_HIS"/>
</dbReference>
<dbReference type="AlphaFoldDB" id="A0ABD0S6E7"/>
<dbReference type="PANTHER" id="PTHR24252:SF7">
    <property type="entry name" value="HYALIN"/>
    <property type="match status" value="1"/>
</dbReference>
<protein>
    <recommendedName>
        <fullName evidence="5">Peptidase S1 domain-containing protein</fullName>
    </recommendedName>
</protein>
<keyword evidence="1" id="KW-1015">Disulfide bond</keyword>
<evidence type="ECO:0000256" key="2">
    <source>
        <dbReference type="RuleBase" id="RU363034"/>
    </source>
</evidence>
<name>A0ABD0S6E7_LOXSC</name>
<dbReference type="InterPro" id="IPR033116">
    <property type="entry name" value="TRYPSIN_SER"/>
</dbReference>
<evidence type="ECO:0000313" key="7">
    <source>
        <dbReference type="Proteomes" id="UP001549921"/>
    </source>
</evidence>
<dbReference type="PRINTS" id="PR00722">
    <property type="entry name" value="CHYMOTRYPSIN"/>
</dbReference>
<gene>
    <name evidence="6" type="ORF">ABMA28_011170</name>
</gene>
<dbReference type="Gene3D" id="2.40.10.10">
    <property type="entry name" value="Trypsin-like serine proteases"/>
    <property type="match status" value="1"/>
</dbReference>
<keyword evidence="2" id="KW-0720">Serine protease</keyword>
<dbReference type="FunFam" id="2.40.10.10:FF:000072">
    <property type="entry name" value="CLIP-domain serine protease"/>
    <property type="match status" value="1"/>
</dbReference>
<dbReference type="PROSITE" id="PS50240">
    <property type="entry name" value="TRYPSIN_DOM"/>
    <property type="match status" value="1"/>
</dbReference>
<dbReference type="Proteomes" id="UP001549921">
    <property type="component" value="Unassembled WGS sequence"/>
</dbReference>
<dbReference type="Pfam" id="PF00089">
    <property type="entry name" value="Trypsin"/>
    <property type="match status" value="1"/>
</dbReference>
<feature type="domain" description="Peptidase S1" evidence="5">
    <location>
        <begin position="416"/>
        <end position="654"/>
    </location>
</feature>
<sequence length="656" mass="73013">MLSENSWKVILLVAAATVAGEPSRALSLVYQKPYKNVMFVPRNFYRTRSRQSRVLFLDEDENHQPFGRGEIDLTLDSSKVKFDDTSDYEFTSPEKHESTTKSPLDEVPSGNERFYEPLPRFRPYQTFPSFYQGRFSRPYAPTFGFDPYQQPFAPAVRNSLYSGYNGWKSRSPRVVFPYASDSVNSVLHTNSHAGPGFDNVVFRDQNFGLNDVGTDEQGLQDINGGSDAFAERDANDLHRALRNTLQKPMFIQTEPRKALKRNDYLFPNVTATVLPKFKPISDEQMARISQILNDMNKKSRRGRVLDSTETASNKLNQNKLNQNKLVKEDRNDEKKCPQGGTCEFFVYCWMVGGLLEGSCGGLLKGCCHRVAKAGILGVQDSNSIDYAASEPFSYGPVINDQSCGIAVGKQTAQRRIVGGDDAGFGTFPWQAYIRIGSSRCGGSLISRRHVVTAGHCVARAQPRHVRVTLGDYVINSAAEPLPAYTFGVRTIKVHPLFKFTPQADRFDVAVLTLDRNVHYMPHIAPICLPERGSDFLGQYGWAAGWGALSPGSRLRPRTLQAVDVPVLDNRVCERWHRANGINVVIYPEMLCAGYKGGGKDSCQGDSGGPLMLERSGRWYLIGVVSAGYSCASRGQPGIYHRVAHTVDWISHATTLS</sequence>
<dbReference type="InterPro" id="IPR043504">
    <property type="entry name" value="Peptidase_S1_PA_chymotrypsin"/>
</dbReference>
<evidence type="ECO:0000256" key="4">
    <source>
        <dbReference type="SAM" id="SignalP"/>
    </source>
</evidence>
<dbReference type="InterPro" id="IPR009003">
    <property type="entry name" value="Peptidase_S1_PA"/>
</dbReference>
<organism evidence="6 7">
    <name type="scientific">Loxostege sticticalis</name>
    <name type="common">Beet webworm moth</name>
    <dbReference type="NCBI Taxonomy" id="481309"/>
    <lineage>
        <taxon>Eukaryota</taxon>
        <taxon>Metazoa</taxon>
        <taxon>Ecdysozoa</taxon>
        <taxon>Arthropoda</taxon>
        <taxon>Hexapoda</taxon>
        <taxon>Insecta</taxon>
        <taxon>Pterygota</taxon>
        <taxon>Neoptera</taxon>
        <taxon>Endopterygota</taxon>
        <taxon>Lepidoptera</taxon>
        <taxon>Glossata</taxon>
        <taxon>Ditrysia</taxon>
        <taxon>Pyraloidea</taxon>
        <taxon>Crambidae</taxon>
        <taxon>Pyraustinae</taxon>
        <taxon>Loxostege</taxon>
    </lineage>
</organism>
<dbReference type="EMBL" id="JBEDNZ010000028">
    <property type="protein sequence ID" value="KAL0809645.1"/>
    <property type="molecule type" value="Genomic_DNA"/>
</dbReference>
<keyword evidence="2" id="KW-0378">Hydrolase</keyword>
<evidence type="ECO:0000256" key="3">
    <source>
        <dbReference type="SAM" id="MobiDB-lite"/>
    </source>
</evidence>
<dbReference type="SUPFAM" id="SSF50494">
    <property type="entry name" value="Trypsin-like serine proteases"/>
    <property type="match status" value="1"/>
</dbReference>
<dbReference type="GO" id="GO:0006508">
    <property type="term" value="P:proteolysis"/>
    <property type="evidence" value="ECO:0007669"/>
    <property type="project" value="UniProtKB-KW"/>
</dbReference>
<accession>A0ABD0S6E7</accession>
<proteinExistence type="predicted"/>
<reference evidence="6 7" key="1">
    <citation type="submission" date="2024-06" db="EMBL/GenBank/DDBJ databases">
        <title>A chromosome-level genome assembly of beet webworm, Loxostege sticticalis.</title>
        <authorList>
            <person name="Zhang Y."/>
        </authorList>
    </citation>
    <scope>NUCLEOTIDE SEQUENCE [LARGE SCALE GENOMIC DNA]</scope>
    <source>
        <strain evidence="6">AQ028</strain>
        <tissue evidence="6">Male pupae</tissue>
    </source>
</reference>
<feature type="region of interest" description="Disordered" evidence="3">
    <location>
        <begin position="86"/>
        <end position="109"/>
    </location>
</feature>
<evidence type="ECO:0000256" key="1">
    <source>
        <dbReference type="ARBA" id="ARBA00023157"/>
    </source>
</evidence>
<evidence type="ECO:0000313" key="6">
    <source>
        <dbReference type="EMBL" id="KAL0809645.1"/>
    </source>
</evidence>
<dbReference type="SMART" id="SM00020">
    <property type="entry name" value="Tryp_SPc"/>
    <property type="match status" value="1"/>
</dbReference>
<feature type="signal peptide" evidence="4">
    <location>
        <begin position="1"/>
        <end position="20"/>
    </location>
</feature>